<dbReference type="GO" id="GO:0046983">
    <property type="term" value="F:protein dimerization activity"/>
    <property type="evidence" value="ECO:0007669"/>
    <property type="project" value="InterPro"/>
</dbReference>
<dbReference type="AlphaFoldDB" id="A0A7T7CGX3"/>
<dbReference type="Gene3D" id="1.10.260.40">
    <property type="entry name" value="lambda repressor-like DNA-binding domains"/>
    <property type="match status" value="1"/>
</dbReference>
<dbReference type="Pfam" id="PF08671">
    <property type="entry name" value="SinI"/>
    <property type="match status" value="1"/>
</dbReference>
<dbReference type="GO" id="GO:0003700">
    <property type="term" value="F:DNA-binding transcription factor activity"/>
    <property type="evidence" value="ECO:0007669"/>
    <property type="project" value="TreeGrafter"/>
</dbReference>
<reference evidence="4 5" key="1">
    <citation type="submission" date="2020-06" db="EMBL/GenBank/DDBJ databases">
        <title>Genomic analysis of Salicibibacter sp. NKC21-4.</title>
        <authorList>
            <person name="Oh Y.J."/>
        </authorList>
    </citation>
    <scope>NUCLEOTIDE SEQUENCE [LARGE SCALE GENOMIC DNA]</scope>
    <source>
        <strain evidence="4 5">NKC21-4</strain>
    </source>
</reference>
<proteinExistence type="predicted"/>
<dbReference type="SUPFAM" id="SSF47413">
    <property type="entry name" value="lambda repressor-like DNA-binding domains"/>
    <property type="match status" value="1"/>
</dbReference>
<dbReference type="GO" id="GO:0003677">
    <property type="term" value="F:DNA binding"/>
    <property type="evidence" value="ECO:0007669"/>
    <property type="project" value="UniProtKB-KW"/>
</dbReference>
<keyword evidence="1" id="KW-0238">DNA-binding</keyword>
<feature type="domain" description="Sin" evidence="3">
    <location>
        <begin position="64"/>
        <end position="102"/>
    </location>
</feature>
<dbReference type="InterPro" id="IPR036281">
    <property type="entry name" value="SinR/SinI_dimer_dom_sf"/>
</dbReference>
<gene>
    <name evidence="4" type="ORF">HUG20_18065</name>
</gene>
<dbReference type="GO" id="GO:0005829">
    <property type="term" value="C:cytosol"/>
    <property type="evidence" value="ECO:0007669"/>
    <property type="project" value="TreeGrafter"/>
</dbReference>
<sequence>MIGERIQQLRTEKGFSLSELAERAGVAKSYLSTIERDLQKNPSIQFLGKVAEVLDVSIDYLLHEGGNQDDRELDPEWQKLIEEAMDAGVSKEQFREFLNFNKWRMSNSDQ</sequence>
<organism evidence="4 5">
    <name type="scientific">Salicibibacter cibi</name>
    <dbReference type="NCBI Taxonomy" id="2743001"/>
    <lineage>
        <taxon>Bacteria</taxon>
        <taxon>Bacillati</taxon>
        <taxon>Bacillota</taxon>
        <taxon>Bacilli</taxon>
        <taxon>Bacillales</taxon>
        <taxon>Bacillaceae</taxon>
        <taxon>Salicibibacter</taxon>
    </lineage>
</organism>
<dbReference type="InterPro" id="IPR050807">
    <property type="entry name" value="TransReg_Diox_bact_type"/>
</dbReference>
<dbReference type="InterPro" id="IPR010982">
    <property type="entry name" value="Lambda_DNA-bd_dom_sf"/>
</dbReference>
<keyword evidence="5" id="KW-1185">Reference proteome</keyword>
<evidence type="ECO:0000313" key="4">
    <source>
        <dbReference type="EMBL" id="QQK81632.1"/>
    </source>
</evidence>
<feature type="domain" description="HTH cro/C1-type" evidence="2">
    <location>
        <begin position="6"/>
        <end position="61"/>
    </location>
</feature>
<dbReference type="InterPro" id="IPR010981">
    <property type="entry name" value="SinR/SinI_dimer_dom"/>
</dbReference>
<dbReference type="PANTHER" id="PTHR46797">
    <property type="entry name" value="HTH-TYPE TRANSCRIPTIONAL REGULATOR"/>
    <property type="match status" value="1"/>
</dbReference>
<evidence type="ECO:0000313" key="5">
    <source>
        <dbReference type="Proteomes" id="UP000595349"/>
    </source>
</evidence>
<dbReference type="PROSITE" id="PS51500">
    <property type="entry name" value="SIN"/>
    <property type="match status" value="1"/>
</dbReference>
<dbReference type="PANTHER" id="PTHR46797:SF13">
    <property type="entry name" value="HTH-TYPE TRANSCRIPTIONAL REGULATOR SINR"/>
    <property type="match status" value="1"/>
</dbReference>
<dbReference type="SMART" id="SM00530">
    <property type="entry name" value="HTH_XRE"/>
    <property type="match status" value="1"/>
</dbReference>
<dbReference type="CDD" id="cd00093">
    <property type="entry name" value="HTH_XRE"/>
    <property type="match status" value="1"/>
</dbReference>
<evidence type="ECO:0000259" key="3">
    <source>
        <dbReference type="PROSITE" id="PS51500"/>
    </source>
</evidence>
<accession>A0A7T7CGX3</accession>
<dbReference type="InterPro" id="IPR001387">
    <property type="entry name" value="Cro/C1-type_HTH"/>
</dbReference>
<evidence type="ECO:0000256" key="1">
    <source>
        <dbReference type="ARBA" id="ARBA00023125"/>
    </source>
</evidence>
<dbReference type="PROSITE" id="PS50943">
    <property type="entry name" value="HTH_CROC1"/>
    <property type="match status" value="1"/>
</dbReference>
<dbReference type="Proteomes" id="UP000595349">
    <property type="component" value="Chromosome"/>
</dbReference>
<dbReference type="Pfam" id="PF01381">
    <property type="entry name" value="HTH_3"/>
    <property type="match status" value="1"/>
</dbReference>
<protein>
    <submittedName>
        <fullName evidence="4">Helix-turn-helix domain-containing protein</fullName>
    </submittedName>
</protein>
<name>A0A7T7CGX3_9BACI</name>
<evidence type="ECO:0000259" key="2">
    <source>
        <dbReference type="PROSITE" id="PS50943"/>
    </source>
</evidence>
<dbReference type="RefSeq" id="WP_200086161.1">
    <property type="nucleotide sequence ID" value="NZ_CP054706.1"/>
</dbReference>
<dbReference type="EMBL" id="CP054706">
    <property type="protein sequence ID" value="QQK81632.1"/>
    <property type="molecule type" value="Genomic_DNA"/>
</dbReference>
<dbReference type="SUPFAM" id="SSF47406">
    <property type="entry name" value="SinR repressor dimerisation domain-like"/>
    <property type="match status" value="1"/>
</dbReference>
<dbReference type="KEGG" id="scib:HUG20_18065"/>